<protein>
    <submittedName>
        <fullName evidence="1">Uncharacterized protein</fullName>
    </submittedName>
</protein>
<sequence length="512" mass="52257">MSSGAGAPPPPPVPSAPHPPPEPVEVHLTSPLGMAGAAPSPSRDDTDPTIADAARREIDAAAAAASAAAPASAAIATTTITTATATATATTTAATTTADPTAIAITTTATATVDVYKLIAFVNPGSGGQRGAKVLTVLRGILGDAAVFDIKADGGPGRGLDAVSGGALAGGEGNSGSGGNGGNGGDGGCARALTPVRAFVAGGDGTFSWVASVVESRGLSHVALAPIPLGSGNDISRALGWGIKYPGAAALPTLVEYLRGRGVVRERLLDVWRVSVTGTASVASSTSIDVDGASHTARPVMVNYISFGVDAAVELAFNEKRWRHPERYKTRGGNLTAHLTLGARHVLVGSKFTTADFLESVTVDGVEVSVPPRTQSLIVLNIPSYGGGTQPWGFPTPRASRRHGHTPMSVDDGRFEVLALPNLTHYTLMRLRVPAMRLAQGRVAEVRLREGVRTPAQVDGEPWAQHGGVVTIRAGTGGQEGGNEGRTGGQVAAVPGPRWHERRRANAKFSIT</sequence>
<dbReference type="EMBL" id="CM020618">
    <property type="protein sequence ID" value="KAK1862372.1"/>
    <property type="molecule type" value="Genomic_DNA"/>
</dbReference>
<organism evidence="1 2">
    <name type="scientific">Pyropia yezoensis</name>
    <name type="common">Susabi-nori</name>
    <name type="synonym">Porphyra yezoensis</name>
    <dbReference type="NCBI Taxonomy" id="2788"/>
    <lineage>
        <taxon>Eukaryota</taxon>
        <taxon>Rhodophyta</taxon>
        <taxon>Bangiophyceae</taxon>
        <taxon>Bangiales</taxon>
        <taxon>Bangiaceae</taxon>
        <taxon>Pyropia</taxon>
    </lineage>
</organism>
<gene>
    <name evidence="1" type="ORF">I4F81_004946</name>
</gene>
<name>A0ACC3BWV5_PYRYE</name>
<reference evidence="1" key="1">
    <citation type="submission" date="2019-11" db="EMBL/GenBank/DDBJ databases">
        <title>Nori genome reveals adaptations in red seaweeds to the harsh intertidal environment.</title>
        <authorList>
            <person name="Wang D."/>
            <person name="Mao Y."/>
        </authorList>
    </citation>
    <scope>NUCLEOTIDE SEQUENCE</scope>
    <source>
        <tissue evidence="1">Gametophyte</tissue>
    </source>
</reference>
<comment type="caution">
    <text evidence="1">The sequence shown here is derived from an EMBL/GenBank/DDBJ whole genome shotgun (WGS) entry which is preliminary data.</text>
</comment>
<proteinExistence type="predicted"/>
<dbReference type="Proteomes" id="UP000798662">
    <property type="component" value="Chromosome 1"/>
</dbReference>
<evidence type="ECO:0000313" key="2">
    <source>
        <dbReference type="Proteomes" id="UP000798662"/>
    </source>
</evidence>
<evidence type="ECO:0000313" key="1">
    <source>
        <dbReference type="EMBL" id="KAK1862372.1"/>
    </source>
</evidence>
<keyword evidence="2" id="KW-1185">Reference proteome</keyword>
<accession>A0ACC3BWV5</accession>